<dbReference type="STRING" id="1592317.DPF_1213"/>
<comment type="caution">
    <text evidence="6">The sequence shown here is derived from an EMBL/GenBank/DDBJ whole genome shotgun (WGS) entry which is preliminary data.</text>
</comment>
<evidence type="ECO:0000256" key="3">
    <source>
        <dbReference type="ARBA" id="ARBA00023163"/>
    </source>
</evidence>
<keyword evidence="3" id="KW-0804">Transcription</keyword>
<evidence type="ECO:0000313" key="6">
    <source>
        <dbReference type="EMBL" id="GAU08503.1"/>
    </source>
</evidence>
<organism evidence="6 7">
    <name type="scientific">Desulfoplanes formicivorans</name>
    <dbReference type="NCBI Taxonomy" id="1592317"/>
    <lineage>
        <taxon>Bacteria</taxon>
        <taxon>Pseudomonadati</taxon>
        <taxon>Thermodesulfobacteriota</taxon>
        <taxon>Desulfovibrionia</taxon>
        <taxon>Desulfovibrionales</taxon>
        <taxon>Desulfoplanaceae</taxon>
        <taxon>Desulfoplanes</taxon>
    </lineage>
</organism>
<feature type="domain" description="HTH tetR-type" evidence="5">
    <location>
        <begin position="8"/>
        <end position="68"/>
    </location>
</feature>
<dbReference type="AlphaFoldDB" id="A0A194AGQ0"/>
<feature type="DNA-binding region" description="H-T-H motif" evidence="4">
    <location>
        <begin position="31"/>
        <end position="50"/>
    </location>
</feature>
<evidence type="ECO:0000313" key="7">
    <source>
        <dbReference type="Proteomes" id="UP000095200"/>
    </source>
</evidence>
<dbReference type="InterPro" id="IPR001647">
    <property type="entry name" value="HTH_TetR"/>
</dbReference>
<evidence type="ECO:0000256" key="4">
    <source>
        <dbReference type="PROSITE-ProRule" id="PRU00335"/>
    </source>
</evidence>
<dbReference type="EMBL" id="BDFE01000015">
    <property type="protein sequence ID" value="GAU08503.1"/>
    <property type="molecule type" value="Genomic_DNA"/>
</dbReference>
<dbReference type="GO" id="GO:0000976">
    <property type="term" value="F:transcription cis-regulatory region binding"/>
    <property type="evidence" value="ECO:0007669"/>
    <property type="project" value="TreeGrafter"/>
</dbReference>
<name>A0A194AGQ0_9BACT</name>
<evidence type="ECO:0000256" key="2">
    <source>
        <dbReference type="ARBA" id="ARBA00023125"/>
    </source>
</evidence>
<accession>A0A194AGQ0</accession>
<dbReference type="GO" id="GO:0003700">
    <property type="term" value="F:DNA-binding transcription factor activity"/>
    <property type="evidence" value="ECO:0007669"/>
    <property type="project" value="TreeGrafter"/>
</dbReference>
<dbReference type="PROSITE" id="PS50977">
    <property type="entry name" value="HTH_TETR_2"/>
    <property type="match status" value="1"/>
</dbReference>
<dbReference type="InterPro" id="IPR009057">
    <property type="entry name" value="Homeodomain-like_sf"/>
</dbReference>
<evidence type="ECO:0000259" key="5">
    <source>
        <dbReference type="PROSITE" id="PS50977"/>
    </source>
</evidence>
<dbReference type="OrthoDB" id="9790413at2"/>
<keyword evidence="2 4" id="KW-0238">DNA-binding</keyword>
<dbReference type="Proteomes" id="UP000095200">
    <property type="component" value="Unassembled WGS sequence"/>
</dbReference>
<proteinExistence type="predicted"/>
<gene>
    <name evidence="6" type="ORF">DPF_1213</name>
</gene>
<keyword evidence="7" id="KW-1185">Reference proteome</keyword>
<evidence type="ECO:0000256" key="1">
    <source>
        <dbReference type="ARBA" id="ARBA00023015"/>
    </source>
</evidence>
<dbReference type="RefSeq" id="WP_069858082.1">
    <property type="nucleotide sequence ID" value="NZ_BDFE01000015.1"/>
</dbReference>
<dbReference type="Pfam" id="PF00440">
    <property type="entry name" value="TetR_N"/>
    <property type="match status" value="1"/>
</dbReference>
<dbReference type="PRINTS" id="PR00455">
    <property type="entry name" value="HTHTETR"/>
</dbReference>
<dbReference type="PANTHER" id="PTHR30055">
    <property type="entry name" value="HTH-TYPE TRANSCRIPTIONAL REGULATOR RUTR"/>
    <property type="match status" value="1"/>
</dbReference>
<keyword evidence="1" id="KW-0805">Transcription regulation</keyword>
<sequence length="210" mass="23012">MHPFTHHSPNERSILEPAARIFALRGYAGTSMDEIARAAGVNKATIYYRIGNKARVYERVLVGYFCHIAEVLEQRLHAVPIPRDRARILVETLAAIFAEHGDMPPLLLHELASGGEHLSPDVLAGIARVLQTSLTTLSALPMVQQGGVSPLLAHLMIIGSLFFTSLSGSVAMRLAANIPQGTEKDVSLELMKDLLLELFVDRDVPSRKED</sequence>
<dbReference type="InterPro" id="IPR050109">
    <property type="entry name" value="HTH-type_TetR-like_transc_reg"/>
</dbReference>
<dbReference type="PANTHER" id="PTHR30055:SF234">
    <property type="entry name" value="HTH-TYPE TRANSCRIPTIONAL REGULATOR BETI"/>
    <property type="match status" value="1"/>
</dbReference>
<dbReference type="SUPFAM" id="SSF46689">
    <property type="entry name" value="Homeodomain-like"/>
    <property type="match status" value="1"/>
</dbReference>
<dbReference type="Gene3D" id="1.10.357.10">
    <property type="entry name" value="Tetracycline Repressor, domain 2"/>
    <property type="match status" value="1"/>
</dbReference>
<protein>
    <recommendedName>
        <fullName evidence="5">HTH tetR-type domain-containing protein</fullName>
    </recommendedName>
</protein>
<reference evidence="7" key="1">
    <citation type="submission" date="2016-06" db="EMBL/GenBank/DDBJ databases">
        <title>Draft genome sequence of Desulfoplanes formicivorans strain Pf12B.</title>
        <authorList>
            <person name="Watanabe M."/>
            <person name="Kojima H."/>
            <person name="Fukui M."/>
        </authorList>
    </citation>
    <scope>NUCLEOTIDE SEQUENCE [LARGE SCALE GENOMIC DNA]</scope>
    <source>
        <strain evidence="7">Pf12B</strain>
    </source>
</reference>